<organism evidence="2 3">
    <name type="scientific">Mucilaginibacter frigoritolerans</name>
    <dbReference type="NCBI Taxonomy" id="652788"/>
    <lineage>
        <taxon>Bacteria</taxon>
        <taxon>Pseudomonadati</taxon>
        <taxon>Bacteroidota</taxon>
        <taxon>Sphingobacteriia</taxon>
        <taxon>Sphingobacteriales</taxon>
        <taxon>Sphingobacteriaceae</taxon>
        <taxon>Mucilaginibacter</taxon>
    </lineage>
</organism>
<name>A0A562TVI6_9SPHI</name>
<sequence length="304" mass="35416">MPLITKNFNQIIDENNELMNYADYLKDSITGLKTLVSDQEKSNVKDEPAIQKYFEQHPSTLLGALCGVSNNSKVEGNLIISQPRIKSLARDRQPDFLIITGNSLQVFFNFIEIEAPAKKIFHKKRYELSKDFLQSYSQLTQWRSFEHSVISDYCNFTVNTLFGNNGDFKVKRKHYYNFILLYGNSGEVLEKNDPTYTSLLLSQFKDEIQHVTYSRLISDPLFHQPLITIKRRANVDQFEAIGMDPIKYYDYWRWSNHHYISGKQALIKSSAYLNDDEKNVLIGKITAYDKLSSEEILKLENRSY</sequence>
<accession>A0A562TVI6</accession>
<protein>
    <submittedName>
        <fullName evidence="2">Uncharacterized protein DUF4263</fullName>
    </submittedName>
</protein>
<dbReference type="OrthoDB" id="784881at2"/>
<evidence type="ECO:0000313" key="3">
    <source>
        <dbReference type="Proteomes" id="UP000317010"/>
    </source>
</evidence>
<keyword evidence="3" id="KW-1185">Reference proteome</keyword>
<gene>
    <name evidence="2" type="ORF">JN11_03404</name>
</gene>
<feature type="domain" description="Shedu protein SduA C-terminal" evidence="1">
    <location>
        <begin position="45"/>
        <end position="217"/>
    </location>
</feature>
<proteinExistence type="predicted"/>
<evidence type="ECO:0000313" key="2">
    <source>
        <dbReference type="EMBL" id="TWI97582.1"/>
    </source>
</evidence>
<dbReference type="EMBL" id="VLLI01000010">
    <property type="protein sequence ID" value="TWI97582.1"/>
    <property type="molecule type" value="Genomic_DNA"/>
</dbReference>
<reference evidence="2 3" key="1">
    <citation type="submission" date="2019-07" db="EMBL/GenBank/DDBJ databases">
        <title>Genomic Encyclopedia of Archaeal and Bacterial Type Strains, Phase II (KMG-II): from individual species to whole genera.</title>
        <authorList>
            <person name="Goeker M."/>
        </authorList>
    </citation>
    <scope>NUCLEOTIDE SEQUENCE [LARGE SCALE GENOMIC DNA]</scope>
    <source>
        <strain evidence="2 3">ATCC BAA-1854</strain>
    </source>
</reference>
<dbReference type="InterPro" id="IPR025359">
    <property type="entry name" value="SduA_C"/>
</dbReference>
<dbReference type="AlphaFoldDB" id="A0A562TVI6"/>
<dbReference type="RefSeq" id="WP_144914397.1">
    <property type="nucleotide sequence ID" value="NZ_VLLI01000010.1"/>
</dbReference>
<dbReference type="Proteomes" id="UP000317010">
    <property type="component" value="Unassembled WGS sequence"/>
</dbReference>
<evidence type="ECO:0000259" key="1">
    <source>
        <dbReference type="Pfam" id="PF14082"/>
    </source>
</evidence>
<comment type="caution">
    <text evidence="2">The sequence shown here is derived from an EMBL/GenBank/DDBJ whole genome shotgun (WGS) entry which is preliminary data.</text>
</comment>
<dbReference type="Pfam" id="PF14082">
    <property type="entry name" value="SduA_C"/>
    <property type="match status" value="1"/>
</dbReference>